<dbReference type="EMBL" id="SRXT01000002">
    <property type="protein sequence ID" value="TGX54783.1"/>
    <property type="molecule type" value="Genomic_DNA"/>
</dbReference>
<reference evidence="1 2" key="1">
    <citation type="submission" date="2019-04" db="EMBL/GenBank/DDBJ databases">
        <title>Sphingomonas psychrotolerans sp. nov., isolated from soil in the Tianshan Mountains, Xinjiang, China.</title>
        <authorList>
            <person name="Luo Y."/>
            <person name="Sheng H."/>
        </authorList>
    </citation>
    <scope>NUCLEOTIDE SEQUENCE [LARGE SCALE GENOMIC DNA]</scope>
    <source>
        <strain evidence="1 2">ZFGT-11</strain>
    </source>
</reference>
<name>A0A4S1XGE0_9SPHN</name>
<evidence type="ECO:0000313" key="1">
    <source>
        <dbReference type="EMBL" id="TGX54783.1"/>
    </source>
</evidence>
<dbReference type="AlphaFoldDB" id="A0A4S1XGE0"/>
<accession>A0A4S1XGE0</accession>
<organism evidence="1 2">
    <name type="scientific">Sphingomonas gei</name>
    <dbReference type="NCBI Taxonomy" id="1395960"/>
    <lineage>
        <taxon>Bacteria</taxon>
        <taxon>Pseudomonadati</taxon>
        <taxon>Pseudomonadota</taxon>
        <taxon>Alphaproteobacteria</taxon>
        <taxon>Sphingomonadales</taxon>
        <taxon>Sphingomonadaceae</taxon>
        <taxon>Sphingomonas</taxon>
    </lineage>
</organism>
<protein>
    <submittedName>
        <fullName evidence="1">Uncharacterized protein</fullName>
    </submittedName>
</protein>
<dbReference type="RefSeq" id="WP_135962679.1">
    <property type="nucleotide sequence ID" value="NZ_SRXT01000002.1"/>
</dbReference>
<sequence length="68" mass="7532">MIIADLTHLLAAESIILCTLLPVTTGRFVHRQPQRRVPSATIFQLRVRVIQAGFTGVDAMALFTGIER</sequence>
<gene>
    <name evidence="1" type="ORF">E5A73_04830</name>
</gene>
<evidence type="ECO:0000313" key="2">
    <source>
        <dbReference type="Proteomes" id="UP000306147"/>
    </source>
</evidence>
<keyword evidence="2" id="KW-1185">Reference proteome</keyword>
<dbReference type="Proteomes" id="UP000306147">
    <property type="component" value="Unassembled WGS sequence"/>
</dbReference>
<proteinExistence type="predicted"/>
<comment type="caution">
    <text evidence="1">The sequence shown here is derived from an EMBL/GenBank/DDBJ whole genome shotgun (WGS) entry which is preliminary data.</text>
</comment>